<evidence type="ECO:0000313" key="14">
    <source>
        <dbReference type="Proteomes" id="UP000539175"/>
    </source>
</evidence>
<feature type="binding site" evidence="12">
    <location>
        <position position="75"/>
    </location>
    <ligand>
        <name>Na(+)</name>
        <dbReference type="ChEBI" id="CHEBI:29101"/>
        <note>structural</note>
    </ligand>
</feature>
<dbReference type="NCBIfam" id="TIGR00494">
    <property type="entry name" value="crcB"/>
    <property type="match status" value="1"/>
</dbReference>
<dbReference type="HAMAP" id="MF_00454">
    <property type="entry name" value="FluC"/>
    <property type="match status" value="1"/>
</dbReference>
<dbReference type="Pfam" id="PF02537">
    <property type="entry name" value="CRCB"/>
    <property type="match status" value="1"/>
</dbReference>
<keyword evidence="5 12" id="KW-1133">Transmembrane helix</keyword>
<evidence type="ECO:0000256" key="1">
    <source>
        <dbReference type="ARBA" id="ARBA00004651"/>
    </source>
</evidence>
<feature type="binding site" evidence="12">
    <location>
        <position position="78"/>
    </location>
    <ligand>
        <name>Na(+)</name>
        <dbReference type="ChEBI" id="CHEBI:29101"/>
        <note>structural</note>
    </ligand>
</feature>
<evidence type="ECO:0000313" key="13">
    <source>
        <dbReference type="EMBL" id="MBB6250034.1"/>
    </source>
</evidence>
<keyword evidence="12" id="KW-0479">Metal-binding</keyword>
<keyword evidence="12" id="KW-0813">Transport</keyword>
<keyword evidence="4 12" id="KW-0812">Transmembrane</keyword>
<dbReference type="GO" id="GO:0062054">
    <property type="term" value="F:fluoride channel activity"/>
    <property type="evidence" value="ECO:0007669"/>
    <property type="project" value="UniProtKB-UniRule"/>
</dbReference>
<comment type="function">
    <text evidence="12">Fluoride-specific ion channel. Important for reducing fluoride concentration in the cell, thus reducing its toxicity.</text>
</comment>
<evidence type="ECO:0000256" key="9">
    <source>
        <dbReference type="ARBA" id="ARBA00023303"/>
    </source>
</evidence>
<evidence type="ECO:0000256" key="12">
    <source>
        <dbReference type="HAMAP-Rule" id="MF_00454"/>
    </source>
</evidence>
<name>A0A7X0ED71_9PROT</name>
<evidence type="ECO:0000256" key="6">
    <source>
        <dbReference type="ARBA" id="ARBA00023053"/>
    </source>
</evidence>
<evidence type="ECO:0000256" key="5">
    <source>
        <dbReference type="ARBA" id="ARBA00022989"/>
    </source>
</evidence>
<evidence type="ECO:0000256" key="10">
    <source>
        <dbReference type="ARBA" id="ARBA00035120"/>
    </source>
</evidence>
<feature type="transmembrane region" description="Helical" evidence="12">
    <location>
        <begin position="67"/>
        <end position="85"/>
    </location>
</feature>
<feature type="transmembrane region" description="Helical" evidence="12">
    <location>
        <begin position="34"/>
        <end position="55"/>
    </location>
</feature>
<reference evidence="13 14" key="1">
    <citation type="submission" date="2020-08" db="EMBL/GenBank/DDBJ databases">
        <title>Genomic Encyclopedia of Type Strains, Phase IV (KMG-IV): sequencing the most valuable type-strain genomes for metagenomic binning, comparative biology and taxonomic classification.</title>
        <authorList>
            <person name="Goeker M."/>
        </authorList>
    </citation>
    <scope>NUCLEOTIDE SEQUENCE [LARGE SCALE GENOMIC DNA]</scope>
    <source>
        <strain evidence="13 14">DSM 22198</strain>
    </source>
</reference>
<dbReference type="Proteomes" id="UP000539175">
    <property type="component" value="Unassembled WGS sequence"/>
</dbReference>
<dbReference type="GO" id="GO:0005886">
    <property type="term" value="C:plasma membrane"/>
    <property type="evidence" value="ECO:0007669"/>
    <property type="project" value="UniProtKB-SubCell"/>
</dbReference>
<dbReference type="GO" id="GO:0140114">
    <property type="term" value="P:cellular detoxification of fluoride"/>
    <property type="evidence" value="ECO:0007669"/>
    <property type="project" value="UniProtKB-UniRule"/>
</dbReference>
<dbReference type="AlphaFoldDB" id="A0A7X0ED71"/>
<comment type="caution">
    <text evidence="13">The sequence shown here is derived from an EMBL/GenBank/DDBJ whole genome shotgun (WGS) entry which is preliminary data.</text>
</comment>
<accession>A0A7X0ED71</accession>
<keyword evidence="3" id="KW-0997">Cell inner membrane</keyword>
<evidence type="ECO:0000256" key="11">
    <source>
        <dbReference type="ARBA" id="ARBA00035585"/>
    </source>
</evidence>
<feature type="transmembrane region" description="Helical" evidence="12">
    <location>
        <begin position="97"/>
        <end position="121"/>
    </location>
</feature>
<evidence type="ECO:0000256" key="7">
    <source>
        <dbReference type="ARBA" id="ARBA00023065"/>
    </source>
</evidence>
<organism evidence="13 14">
    <name type="scientific">Nitrospirillum iridis</name>
    <dbReference type="NCBI Taxonomy" id="765888"/>
    <lineage>
        <taxon>Bacteria</taxon>
        <taxon>Pseudomonadati</taxon>
        <taxon>Pseudomonadota</taxon>
        <taxon>Alphaproteobacteria</taxon>
        <taxon>Rhodospirillales</taxon>
        <taxon>Azospirillaceae</taxon>
        <taxon>Nitrospirillum</taxon>
    </lineage>
</organism>
<dbReference type="RefSeq" id="WP_184797175.1">
    <property type="nucleotide sequence ID" value="NZ_JACIIZ010000001.1"/>
</dbReference>
<evidence type="ECO:0000256" key="8">
    <source>
        <dbReference type="ARBA" id="ARBA00023136"/>
    </source>
</evidence>
<sequence>MNQLVVVALGGALGSVLRYLAQVWLGRLLGQGFPWGTLFVNVVGSLLMGVLVEAAGRVWSPSPELRAFLAVGILGGFTTFSSFSLDVGALASRGDWALAMVYVMATLMVGVGGFFVGLALVRAVVS</sequence>
<keyword evidence="6 12" id="KW-0915">Sodium</keyword>
<evidence type="ECO:0000256" key="2">
    <source>
        <dbReference type="ARBA" id="ARBA00022475"/>
    </source>
</evidence>
<dbReference type="PANTHER" id="PTHR28259">
    <property type="entry name" value="FLUORIDE EXPORT PROTEIN 1-RELATED"/>
    <property type="match status" value="1"/>
</dbReference>
<comment type="activity regulation">
    <text evidence="12">Na(+) is not transported, but it plays an essential structural role and its presence is essential for fluoride channel function.</text>
</comment>
<protein>
    <recommendedName>
        <fullName evidence="12">Fluoride-specific ion channel FluC</fullName>
    </recommendedName>
</protein>
<keyword evidence="7 12" id="KW-0406">Ion transport</keyword>
<comment type="subcellular location">
    <subcellularLocation>
        <location evidence="1 12">Cell membrane</location>
        <topology evidence="1 12">Multi-pass membrane protein</topology>
    </subcellularLocation>
</comment>
<proteinExistence type="inferred from homology"/>
<keyword evidence="14" id="KW-1185">Reference proteome</keyword>
<dbReference type="GO" id="GO:0046872">
    <property type="term" value="F:metal ion binding"/>
    <property type="evidence" value="ECO:0007669"/>
    <property type="project" value="UniProtKB-KW"/>
</dbReference>
<dbReference type="PANTHER" id="PTHR28259:SF1">
    <property type="entry name" value="FLUORIDE EXPORT PROTEIN 1-RELATED"/>
    <property type="match status" value="1"/>
</dbReference>
<dbReference type="NCBIfam" id="NF010791">
    <property type="entry name" value="PRK14195.1"/>
    <property type="match status" value="1"/>
</dbReference>
<dbReference type="InterPro" id="IPR003691">
    <property type="entry name" value="FluC"/>
</dbReference>
<evidence type="ECO:0000256" key="4">
    <source>
        <dbReference type="ARBA" id="ARBA00022692"/>
    </source>
</evidence>
<keyword evidence="2 12" id="KW-1003">Cell membrane</keyword>
<evidence type="ECO:0000256" key="3">
    <source>
        <dbReference type="ARBA" id="ARBA00022519"/>
    </source>
</evidence>
<dbReference type="EMBL" id="JACIIZ010000001">
    <property type="protein sequence ID" value="MBB6250034.1"/>
    <property type="molecule type" value="Genomic_DNA"/>
</dbReference>
<gene>
    <name evidence="12" type="primary">fluC</name>
    <name evidence="12" type="synonym">crcB</name>
    <name evidence="13" type="ORF">FHS74_000567</name>
</gene>
<comment type="catalytic activity">
    <reaction evidence="11">
        <text>fluoride(in) = fluoride(out)</text>
        <dbReference type="Rhea" id="RHEA:76159"/>
        <dbReference type="ChEBI" id="CHEBI:17051"/>
    </reaction>
    <physiologicalReaction direction="left-to-right" evidence="11">
        <dbReference type="Rhea" id="RHEA:76160"/>
    </physiologicalReaction>
</comment>
<comment type="similarity">
    <text evidence="10 12">Belongs to the fluoride channel Fluc/FEX (TC 1.A.43) family.</text>
</comment>
<keyword evidence="9 12" id="KW-0407">Ion channel</keyword>
<keyword evidence="8 12" id="KW-0472">Membrane</keyword>